<accession>A0ABW0KD59</accession>
<evidence type="ECO:0000313" key="2">
    <source>
        <dbReference type="EMBL" id="MFC5451363.1"/>
    </source>
</evidence>
<gene>
    <name evidence="2" type="ORF">ACFPOG_24300</name>
</gene>
<name>A0ABW0KD59_9BACL</name>
<protein>
    <submittedName>
        <fullName evidence="2">ABC transporter substrate-binding protein</fullName>
    </submittedName>
</protein>
<keyword evidence="3" id="KW-1185">Reference proteome</keyword>
<dbReference type="Gene3D" id="3.40.190.10">
    <property type="entry name" value="Periplasmic binding protein-like II"/>
    <property type="match status" value="2"/>
</dbReference>
<dbReference type="InterPro" id="IPR050490">
    <property type="entry name" value="Bact_solute-bd_prot1"/>
</dbReference>
<sequence length="428" mass="48497">MRFLCVWLISCLLAVFSAGCMSFRPSENQALPTATPPVKITIWAQETKDPRQVSLQESIQKFNQAHTDMQIVPFYYESETYKNKLRVAVVSGNMPDLFYFWTGDNFKQLVQSRVAADLNGLLEAHPDYKQQFAQDALQSTSYEGHVYGIPYAVRHVVMWYNKSLFQENGLTPPSTWNELLNIVKVLSNKGITPVAAAGKERWPLLHWFAYLSNRLGGDEPMQRVLKRESLTDPSFIEAGLRFHELVKKKAFAPSFLGMDVTAAERMFLSGKAAMYLEGDWTAGKLFSYNDYSTDVGYFRFPTVDGKGDPTQYYGGYSSGWAISAGSHHMQEAFEVLSFLTSAEENMRLAENSGTISPIHNLQISKTNTIPALYDYMQFIERDPTGYFGYYDQQMDDGRAQQLLDAVITFAGEEEMSRQDIEAVLANIR</sequence>
<evidence type="ECO:0000313" key="3">
    <source>
        <dbReference type="Proteomes" id="UP001596044"/>
    </source>
</evidence>
<dbReference type="EMBL" id="JBHSMJ010000032">
    <property type="protein sequence ID" value="MFC5451363.1"/>
    <property type="molecule type" value="Genomic_DNA"/>
</dbReference>
<comment type="caution">
    <text evidence="2">The sequence shown here is derived from an EMBL/GenBank/DDBJ whole genome shotgun (WGS) entry which is preliminary data.</text>
</comment>
<dbReference type="PANTHER" id="PTHR43649">
    <property type="entry name" value="ARABINOSE-BINDING PROTEIN-RELATED"/>
    <property type="match status" value="1"/>
</dbReference>
<dbReference type="PANTHER" id="PTHR43649:SF14">
    <property type="entry name" value="BLR3389 PROTEIN"/>
    <property type="match status" value="1"/>
</dbReference>
<dbReference type="PROSITE" id="PS51257">
    <property type="entry name" value="PROKAR_LIPOPROTEIN"/>
    <property type="match status" value="1"/>
</dbReference>
<dbReference type="Pfam" id="PF01547">
    <property type="entry name" value="SBP_bac_1"/>
    <property type="match status" value="1"/>
</dbReference>
<dbReference type="SUPFAM" id="SSF53850">
    <property type="entry name" value="Periplasmic binding protein-like II"/>
    <property type="match status" value="1"/>
</dbReference>
<keyword evidence="1" id="KW-0732">Signal</keyword>
<feature type="signal peptide" evidence="1">
    <location>
        <begin position="1"/>
        <end position="22"/>
    </location>
</feature>
<reference evidence="3" key="1">
    <citation type="journal article" date="2019" name="Int. J. Syst. Evol. Microbiol.">
        <title>The Global Catalogue of Microorganisms (GCM) 10K type strain sequencing project: providing services to taxonomists for standard genome sequencing and annotation.</title>
        <authorList>
            <consortium name="The Broad Institute Genomics Platform"/>
            <consortium name="The Broad Institute Genome Sequencing Center for Infectious Disease"/>
            <person name="Wu L."/>
            <person name="Ma J."/>
        </authorList>
    </citation>
    <scope>NUCLEOTIDE SEQUENCE [LARGE SCALE GENOMIC DNA]</scope>
    <source>
        <strain evidence="3">KACC 11904</strain>
    </source>
</reference>
<dbReference type="RefSeq" id="WP_270880191.1">
    <property type="nucleotide sequence ID" value="NZ_JAQFVF010000030.1"/>
</dbReference>
<evidence type="ECO:0000256" key="1">
    <source>
        <dbReference type="SAM" id="SignalP"/>
    </source>
</evidence>
<organism evidence="2 3">
    <name type="scientific">Paenibacillus aestuarii</name>
    <dbReference type="NCBI Taxonomy" id="516965"/>
    <lineage>
        <taxon>Bacteria</taxon>
        <taxon>Bacillati</taxon>
        <taxon>Bacillota</taxon>
        <taxon>Bacilli</taxon>
        <taxon>Bacillales</taxon>
        <taxon>Paenibacillaceae</taxon>
        <taxon>Paenibacillus</taxon>
    </lineage>
</organism>
<dbReference type="InterPro" id="IPR006059">
    <property type="entry name" value="SBP"/>
</dbReference>
<dbReference type="Proteomes" id="UP001596044">
    <property type="component" value="Unassembled WGS sequence"/>
</dbReference>
<feature type="chain" id="PRO_5045298905" evidence="1">
    <location>
        <begin position="23"/>
        <end position="428"/>
    </location>
</feature>
<proteinExistence type="predicted"/>